<gene>
    <name evidence="2" type="ORF">DWQ51_06515</name>
</gene>
<comment type="caution">
    <text evidence="2">The sequence shown here is derived from an EMBL/GenBank/DDBJ whole genome shotgun (WGS) entry which is preliminary data.</text>
</comment>
<feature type="region of interest" description="Disordered" evidence="1">
    <location>
        <begin position="24"/>
        <end position="63"/>
    </location>
</feature>
<sequence length="63" mass="7328">MARKIRAFILKSKISSRAKLISQSRQETGFGRELLRSTKAHAEVRTETGDRRQETGDRRRDQI</sequence>
<dbReference type="EMBL" id="QQWD01000005">
    <property type="protein sequence ID" value="REJ54585.1"/>
    <property type="molecule type" value="Genomic_DNA"/>
</dbReference>
<protein>
    <submittedName>
        <fullName evidence="2">Uncharacterized protein</fullName>
    </submittedName>
</protein>
<evidence type="ECO:0000256" key="1">
    <source>
        <dbReference type="SAM" id="MobiDB-lite"/>
    </source>
</evidence>
<reference evidence="2 3" key="1">
    <citation type="submission" date="2017-10" db="EMBL/GenBank/DDBJ databases">
        <title>A large-scale comparative metagenomic study reveals the eutrophication-driven functional interactions in six Microcystis-epibionts communities.</title>
        <authorList>
            <person name="Li Q."/>
            <person name="Lin F."/>
        </authorList>
    </citation>
    <scope>NUCLEOTIDE SEQUENCE [LARGE SCALE GENOMIC DNA]</scope>
    <source>
        <strain evidence="2">TW10</strain>
    </source>
</reference>
<dbReference type="AlphaFoldDB" id="A0A3E0M4F8"/>
<organism evidence="2 3">
    <name type="scientific">Microcystis wesenbergii TW10</name>
    <dbReference type="NCBI Taxonomy" id="2060474"/>
    <lineage>
        <taxon>Bacteria</taxon>
        <taxon>Bacillati</taxon>
        <taxon>Cyanobacteriota</taxon>
        <taxon>Cyanophyceae</taxon>
        <taxon>Oscillatoriophycideae</taxon>
        <taxon>Chroococcales</taxon>
        <taxon>Microcystaceae</taxon>
        <taxon>Microcystis</taxon>
    </lineage>
</organism>
<proteinExistence type="predicted"/>
<evidence type="ECO:0000313" key="3">
    <source>
        <dbReference type="Proteomes" id="UP000257002"/>
    </source>
</evidence>
<feature type="compositionally biased region" description="Basic and acidic residues" evidence="1">
    <location>
        <begin position="33"/>
        <end position="63"/>
    </location>
</feature>
<name>A0A3E0M4F8_9CHRO</name>
<accession>A0A3E0M4F8</accession>
<dbReference type="Proteomes" id="UP000257002">
    <property type="component" value="Unassembled WGS sequence"/>
</dbReference>
<evidence type="ECO:0000313" key="2">
    <source>
        <dbReference type="EMBL" id="REJ54585.1"/>
    </source>
</evidence>